<sequence>MSFATPILFIVFNRLDTTRQVFSVIRRIKPKYLYVAADGARADNEGEKQAVQEVRDYVLQNIDWACETKTLFRNENHGSGRGVAEAITWFFAQVERGIVLEHDCLPSLSFFSFCAELLERYKNDNRIYHITGHNPLGKTETDGASYYFARVEHCWGFATWRRAWQKYSYDIQGLDDFIRQRKITKIFRRSCDQKYWLGIFRKMEKHCWQTWDYQWTYTIFQNDGICINPADNLISNIGFGQGAVHTTNLASPFNNQKRYEITEIKHPSKVQVNEQAVEVIQNFLFGVEPLWRKIVCWLPRKAQGLCRRLIQGNGKVIYWLWKAFIFPHLILRELRIRERKVSYGQENPDKTFYVIGWGKSWGSSGLFCMVQATFALLVDAVERGFVPVVDWQNYPSQYLPSNLLHRENAWEYFFEQPGGYTLADISKSKNVILSPKECFKAYGNFADINIVYYRKLFKQYIRFNKETADYLAAEYKEILQDKGKVLGVLCRGTDYTLKKTARHAIQPEVTEVIRRAAWIMAERNYQYIYLATEDKNNFELFKEYFGAKLLVNKQIRFSQQDLRDVRYISEIAFSARADIRGGKYLLGLQYLSSLNLLAHCAGFVGGITAGTWGVHLLATGFEYDYVYNLGSYPETSWRSRVKRILRII</sequence>
<comment type="caution">
    <text evidence="1">The sequence shown here is derived from an EMBL/GenBank/DDBJ whole genome shotgun (WGS) entry which is preliminary data.</text>
</comment>
<keyword evidence="2" id="KW-1185">Reference proteome</keyword>
<dbReference type="SUPFAM" id="SSF53448">
    <property type="entry name" value="Nucleotide-diphospho-sugar transferases"/>
    <property type="match status" value="1"/>
</dbReference>
<organism evidence="1 2">
    <name type="scientific">Candidatus Termititenax persephonae</name>
    <dbReference type="NCBI Taxonomy" id="2218525"/>
    <lineage>
        <taxon>Bacteria</taxon>
        <taxon>Bacillati</taxon>
        <taxon>Candidatus Margulisiibacteriota</taxon>
        <taxon>Candidatus Termititenacia</taxon>
        <taxon>Candidatus Termititenacales</taxon>
        <taxon>Candidatus Termititenacaceae</taxon>
        <taxon>Candidatus Termititenax</taxon>
    </lineage>
</organism>
<evidence type="ECO:0000313" key="2">
    <source>
        <dbReference type="Proteomes" id="UP000275925"/>
    </source>
</evidence>
<dbReference type="AlphaFoldDB" id="A0A388TF91"/>
<dbReference type="InterPro" id="IPR029044">
    <property type="entry name" value="Nucleotide-diphossugar_trans"/>
</dbReference>
<name>A0A388TF91_9BACT</name>
<dbReference type="Gene3D" id="3.40.50.11350">
    <property type="match status" value="1"/>
</dbReference>
<evidence type="ECO:0000313" key="1">
    <source>
        <dbReference type="EMBL" id="GBR75509.1"/>
    </source>
</evidence>
<dbReference type="EMBL" id="BGZO01000003">
    <property type="protein sequence ID" value="GBR75509.1"/>
    <property type="molecule type" value="Genomic_DNA"/>
</dbReference>
<accession>A0A388TF91</accession>
<proteinExistence type="predicted"/>
<dbReference type="Gene3D" id="3.90.550.10">
    <property type="entry name" value="Spore Coat Polysaccharide Biosynthesis Protein SpsA, Chain A"/>
    <property type="match status" value="1"/>
</dbReference>
<reference evidence="1 2" key="1">
    <citation type="journal article" date="2019" name="ISME J.">
        <title>Genome analyses of uncultured TG2/ZB3 bacteria in 'Margulisbacteria' specifically attached to ectosymbiotic spirochetes of protists in the termite gut.</title>
        <authorList>
            <person name="Utami Y.D."/>
            <person name="Kuwahara H."/>
            <person name="Igai K."/>
            <person name="Murakami T."/>
            <person name="Sugaya K."/>
            <person name="Morikawa T."/>
            <person name="Nagura Y."/>
            <person name="Yuki M."/>
            <person name="Deevong P."/>
            <person name="Inoue T."/>
            <person name="Kihara K."/>
            <person name="Lo N."/>
            <person name="Yamada A."/>
            <person name="Ohkuma M."/>
            <person name="Hongoh Y."/>
        </authorList>
    </citation>
    <scope>NUCLEOTIDE SEQUENCE [LARGE SCALE GENOMIC DNA]</scope>
    <source>
        <strain evidence="1">NkOx7-02</strain>
    </source>
</reference>
<protein>
    <submittedName>
        <fullName evidence="1">Uncharacterized protein</fullName>
    </submittedName>
</protein>
<dbReference type="Proteomes" id="UP000275925">
    <property type="component" value="Unassembled WGS sequence"/>
</dbReference>
<gene>
    <name evidence="1" type="ORF">NO2_0177</name>
</gene>